<feature type="transmembrane region" description="Helical" evidence="7">
    <location>
        <begin position="277"/>
        <end position="299"/>
    </location>
</feature>
<evidence type="ECO:0000313" key="10">
    <source>
        <dbReference type="EMBL" id="CAA9467005.1"/>
    </source>
</evidence>
<feature type="transmembrane region" description="Helical" evidence="7">
    <location>
        <begin position="89"/>
        <end position="111"/>
    </location>
</feature>
<name>A0A6J4R8B1_9ACTN</name>
<feature type="transmembrane region" description="Helical" evidence="7">
    <location>
        <begin position="184"/>
        <end position="206"/>
    </location>
</feature>
<keyword evidence="5 7" id="KW-1133">Transmembrane helix</keyword>
<organism evidence="10">
    <name type="scientific">uncultured Rubrobacteraceae bacterium</name>
    <dbReference type="NCBI Taxonomy" id="349277"/>
    <lineage>
        <taxon>Bacteria</taxon>
        <taxon>Bacillati</taxon>
        <taxon>Actinomycetota</taxon>
        <taxon>Rubrobacteria</taxon>
        <taxon>Rubrobacterales</taxon>
        <taxon>Rubrobacteraceae</taxon>
        <taxon>environmental samples</taxon>
    </lineage>
</organism>
<comment type="subcellular location">
    <subcellularLocation>
        <location evidence="1 7">Cell membrane</location>
        <topology evidence="1 7">Multi-pass membrane protein</topology>
    </subcellularLocation>
</comment>
<evidence type="ECO:0000259" key="9">
    <source>
        <dbReference type="PROSITE" id="PS50928"/>
    </source>
</evidence>
<accession>A0A6J4R8B1</accession>
<dbReference type="EMBL" id="CADCVF010000075">
    <property type="protein sequence ID" value="CAA9467005.1"/>
    <property type="molecule type" value="Genomic_DNA"/>
</dbReference>
<feature type="transmembrane region" description="Helical" evidence="7">
    <location>
        <begin position="30"/>
        <end position="51"/>
    </location>
</feature>
<evidence type="ECO:0000256" key="4">
    <source>
        <dbReference type="ARBA" id="ARBA00022692"/>
    </source>
</evidence>
<evidence type="ECO:0000256" key="1">
    <source>
        <dbReference type="ARBA" id="ARBA00004651"/>
    </source>
</evidence>
<dbReference type="GO" id="GO:0005886">
    <property type="term" value="C:plasma membrane"/>
    <property type="evidence" value="ECO:0007669"/>
    <property type="project" value="UniProtKB-SubCell"/>
</dbReference>
<dbReference type="AlphaFoldDB" id="A0A6J4R8B1"/>
<keyword evidence="2 7" id="KW-0813">Transport</keyword>
<reference evidence="10" key="1">
    <citation type="submission" date="2020-02" db="EMBL/GenBank/DDBJ databases">
        <authorList>
            <person name="Meier V. D."/>
        </authorList>
    </citation>
    <scope>NUCLEOTIDE SEQUENCE</scope>
    <source>
        <strain evidence="10">AVDCRST_MAG58</strain>
    </source>
</reference>
<evidence type="ECO:0000256" key="3">
    <source>
        <dbReference type="ARBA" id="ARBA00022475"/>
    </source>
</evidence>
<feature type="region of interest" description="Disordered" evidence="8">
    <location>
        <begin position="1"/>
        <end position="20"/>
    </location>
</feature>
<keyword evidence="4 7" id="KW-0812">Transmembrane</keyword>
<dbReference type="InterPro" id="IPR035906">
    <property type="entry name" value="MetI-like_sf"/>
</dbReference>
<gene>
    <name evidence="10" type="ORF">AVDCRST_MAG58-3606</name>
</gene>
<dbReference type="PANTHER" id="PTHR43005">
    <property type="entry name" value="BLR7065 PROTEIN"/>
    <property type="match status" value="1"/>
</dbReference>
<keyword evidence="6 7" id="KW-0472">Membrane</keyword>
<proteinExistence type="inferred from homology"/>
<evidence type="ECO:0000256" key="8">
    <source>
        <dbReference type="SAM" id="MobiDB-lite"/>
    </source>
</evidence>
<dbReference type="CDD" id="cd06261">
    <property type="entry name" value="TM_PBP2"/>
    <property type="match status" value="1"/>
</dbReference>
<evidence type="ECO:0000256" key="5">
    <source>
        <dbReference type="ARBA" id="ARBA00022989"/>
    </source>
</evidence>
<feature type="transmembrane region" description="Helical" evidence="7">
    <location>
        <begin position="218"/>
        <end position="236"/>
    </location>
</feature>
<evidence type="ECO:0000256" key="7">
    <source>
        <dbReference type="RuleBase" id="RU363032"/>
    </source>
</evidence>
<keyword evidence="3" id="KW-1003">Cell membrane</keyword>
<dbReference type="SUPFAM" id="SSF161098">
    <property type="entry name" value="MetI-like"/>
    <property type="match status" value="1"/>
</dbReference>
<dbReference type="PANTHER" id="PTHR43005:SF1">
    <property type="entry name" value="SPERMIDINE_PUTRESCINE TRANSPORT SYSTEM PERMEASE PROTEIN"/>
    <property type="match status" value="1"/>
</dbReference>
<protein>
    <submittedName>
        <fullName evidence="10">ABC transporter, permease protein 1 (Cluster 1, maltose/g3p/polyamine/iron)</fullName>
    </submittedName>
</protein>
<comment type="similarity">
    <text evidence="7">Belongs to the binding-protein-dependent transport system permease family.</text>
</comment>
<dbReference type="Pfam" id="PF00528">
    <property type="entry name" value="BPD_transp_1"/>
    <property type="match status" value="1"/>
</dbReference>
<dbReference type="InterPro" id="IPR000515">
    <property type="entry name" value="MetI-like"/>
</dbReference>
<evidence type="ECO:0000256" key="2">
    <source>
        <dbReference type="ARBA" id="ARBA00022448"/>
    </source>
</evidence>
<dbReference type="GO" id="GO:0055085">
    <property type="term" value="P:transmembrane transport"/>
    <property type="evidence" value="ECO:0007669"/>
    <property type="project" value="InterPro"/>
</dbReference>
<sequence>MAATQTEGRGASTDTKGAGGGGGISLETKMLVPVLLLLAVLSLFPFFYIIWMSLNIVSLINGITFDFAGLTNWTRMFTDEIVGAAWARAALYFVATVGLEMILGIAIALLVHELVWGKNLVLSLILLPMFMAPVIVGLLGRFLTDSSYGLYAFVLRETGIFERDILGTASSAMPAVILMDVWEWTPLIVLIVLAGLASVNQYVIEAAKVDGAGYLERLRYIVAPSIAGVVIVALLVRSMDAIRYFDIITVTTNGGPGNTTKIIPIRLYETAFRFFDLGYAAAIGLGMLVFSILVANVFVRILESRGLAK</sequence>
<feature type="compositionally biased region" description="Polar residues" evidence="8">
    <location>
        <begin position="1"/>
        <end position="15"/>
    </location>
</feature>
<dbReference type="Gene3D" id="1.10.3720.10">
    <property type="entry name" value="MetI-like"/>
    <property type="match status" value="1"/>
</dbReference>
<feature type="domain" description="ABC transmembrane type-1" evidence="9">
    <location>
        <begin position="86"/>
        <end position="298"/>
    </location>
</feature>
<feature type="transmembrane region" description="Helical" evidence="7">
    <location>
        <begin position="120"/>
        <end position="143"/>
    </location>
</feature>
<evidence type="ECO:0000256" key="6">
    <source>
        <dbReference type="ARBA" id="ARBA00023136"/>
    </source>
</evidence>
<dbReference type="PROSITE" id="PS50928">
    <property type="entry name" value="ABC_TM1"/>
    <property type="match status" value="1"/>
</dbReference>